<feature type="domain" description="SnoaL-like" evidence="2">
    <location>
        <begin position="45"/>
        <end position="146"/>
    </location>
</feature>
<dbReference type="Pfam" id="PF12680">
    <property type="entry name" value="SnoaL_2"/>
    <property type="match status" value="1"/>
</dbReference>
<dbReference type="OrthoDB" id="9797498at2"/>
<comment type="caution">
    <text evidence="3">The sequence shown here is derived from an EMBL/GenBank/DDBJ whole genome shotgun (WGS) entry which is preliminary data.</text>
</comment>
<reference evidence="3" key="3">
    <citation type="submission" date="2019-09" db="EMBL/GenBank/DDBJ databases">
        <title>Co-occurence of chitin degradation, pigmentation and bioactivity in marine Pseudoalteromonas.</title>
        <authorList>
            <person name="Sonnenschein E.C."/>
            <person name="Bech P.K."/>
        </authorList>
    </citation>
    <scope>NUCLEOTIDE SEQUENCE</scope>
    <source>
        <strain evidence="3">S3790</strain>
        <strain evidence="4 5">S3895</strain>
    </source>
</reference>
<dbReference type="EMBL" id="PNBW01000054">
    <property type="protein sequence ID" value="TMO73781.1"/>
    <property type="molecule type" value="Genomic_DNA"/>
</dbReference>
<dbReference type="CDD" id="cd00531">
    <property type="entry name" value="NTF2_like"/>
    <property type="match status" value="1"/>
</dbReference>
<dbReference type="RefSeq" id="WP_138593617.1">
    <property type="nucleotide sequence ID" value="NZ_PNBW01000054.1"/>
</dbReference>
<reference evidence="6" key="2">
    <citation type="submission" date="2019-06" db="EMBL/GenBank/DDBJ databases">
        <title>Co-occurence of chitin degradation, pigmentation and bioactivity in marine Pseudoalteromonas.</title>
        <authorList>
            <person name="Sonnenschein E.C."/>
            <person name="Bech P.K."/>
        </authorList>
    </citation>
    <scope>NUCLEOTIDE SEQUENCE [LARGE SCALE GENOMIC DNA]</scope>
    <source>
        <strain evidence="6">S3790</strain>
    </source>
</reference>
<dbReference type="InterPro" id="IPR037401">
    <property type="entry name" value="SnoaL-like"/>
</dbReference>
<sequence>MKYIIFLLVTFASFVCSANPALESAVKPTDAVATAQERLASQVVDELILAYNNRDIEAFLSLYAEDVEFYMYPQTLMFIGKKKLIERYGLMFKKTKCLKSTSLKRITHGNIVIDLESSQVCFKDKNTIDKYSEFVTSYQIDGGKIRKVVFFR</sequence>
<dbReference type="SUPFAM" id="SSF54427">
    <property type="entry name" value="NTF2-like"/>
    <property type="match status" value="1"/>
</dbReference>
<evidence type="ECO:0000313" key="3">
    <source>
        <dbReference type="EMBL" id="TMO62904.1"/>
    </source>
</evidence>
<dbReference type="EMBL" id="PNBX01000128">
    <property type="protein sequence ID" value="TMO62904.1"/>
    <property type="molecule type" value="Genomic_DNA"/>
</dbReference>
<feature type="chain" id="PRO_5024298581" description="SnoaL-like domain-containing protein" evidence="1">
    <location>
        <begin position="19"/>
        <end position="152"/>
    </location>
</feature>
<protein>
    <recommendedName>
        <fullName evidence="2">SnoaL-like domain-containing protein</fullName>
    </recommendedName>
</protein>
<evidence type="ECO:0000313" key="4">
    <source>
        <dbReference type="EMBL" id="TMO73781.1"/>
    </source>
</evidence>
<name>A0A5S3UYQ5_9GAMM</name>
<dbReference type="Gene3D" id="3.10.450.50">
    <property type="match status" value="1"/>
</dbReference>
<accession>A0A5S3UYQ5</accession>
<gene>
    <name evidence="3" type="ORF">CWC19_19780</name>
    <name evidence="4" type="ORF">CWC20_12270</name>
</gene>
<dbReference type="InterPro" id="IPR032710">
    <property type="entry name" value="NTF2-like_dom_sf"/>
</dbReference>
<organism evidence="3 6">
    <name type="scientific">Pseudoalteromonas aurantia</name>
    <dbReference type="NCBI Taxonomy" id="43654"/>
    <lineage>
        <taxon>Bacteria</taxon>
        <taxon>Pseudomonadati</taxon>
        <taxon>Pseudomonadota</taxon>
        <taxon>Gammaproteobacteria</taxon>
        <taxon>Alteromonadales</taxon>
        <taxon>Pseudoalteromonadaceae</taxon>
        <taxon>Pseudoalteromonas</taxon>
    </lineage>
</organism>
<evidence type="ECO:0000256" key="1">
    <source>
        <dbReference type="SAM" id="SignalP"/>
    </source>
</evidence>
<reference evidence="5 6" key="1">
    <citation type="submission" date="2018-01" db="EMBL/GenBank/DDBJ databases">
        <authorList>
            <person name="Paulsen S."/>
            <person name="Gram L.K."/>
        </authorList>
    </citation>
    <scope>NUCLEOTIDE SEQUENCE [LARGE SCALE GENOMIC DNA]</scope>
    <source>
        <strain evidence="3 6">S3790</strain>
        <strain evidence="4 5">S3895</strain>
    </source>
</reference>
<evidence type="ECO:0000259" key="2">
    <source>
        <dbReference type="Pfam" id="PF12680"/>
    </source>
</evidence>
<dbReference type="AlphaFoldDB" id="A0A5S3UYQ5"/>
<dbReference type="Proteomes" id="UP000307164">
    <property type="component" value="Unassembled WGS sequence"/>
</dbReference>
<evidence type="ECO:0000313" key="5">
    <source>
        <dbReference type="Proteomes" id="UP000307164"/>
    </source>
</evidence>
<feature type="signal peptide" evidence="1">
    <location>
        <begin position="1"/>
        <end position="18"/>
    </location>
</feature>
<keyword evidence="5" id="KW-1185">Reference proteome</keyword>
<keyword evidence="1" id="KW-0732">Signal</keyword>
<evidence type="ECO:0000313" key="6">
    <source>
        <dbReference type="Proteomes" id="UP000307217"/>
    </source>
</evidence>
<proteinExistence type="predicted"/>
<dbReference type="Proteomes" id="UP000307217">
    <property type="component" value="Unassembled WGS sequence"/>
</dbReference>